<feature type="domain" description="Carbohydrate kinase FGGY N-terminal" evidence="5">
    <location>
        <begin position="116"/>
        <end position="271"/>
    </location>
</feature>
<accession>A0ABZ1BWL2</accession>
<dbReference type="RefSeq" id="WP_324716457.1">
    <property type="nucleotide sequence ID" value="NZ_CP141615.1"/>
</dbReference>
<evidence type="ECO:0000313" key="7">
    <source>
        <dbReference type="EMBL" id="WRP17185.1"/>
    </source>
</evidence>
<dbReference type="InterPro" id="IPR018485">
    <property type="entry name" value="FGGY_C"/>
</dbReference>
<dbReference type="InterPro" id="IPR018483">
    <property type="entry name" value="Carb_kinase_FGGY_CS"/>
</dbReference>
<gene>
    <name evidence="7" type="ORF">U7230_14045</name>
</gene>
<evidence type="ECO:0000259" key="6">
    <source>
        <dbReference type="Pfam" id="PF02782"/>
    </source>
</evidence>
<dbReference type="InterPro" id="IPR000577">
    <property type="entry name" value="Carb_kinase_FGGY"/>
</dbReference>
<feature type="domain" description="Carbohydrate kinase FGGY N-terminal" evidence="5">
    <location>
        <begin position="8"/>
        <end position="85"/>
    </location>
</feature>
<dbReference type="InterPro" id="IPR018484">
    <property type="entry name" value="FGGY_N"/>
</dbReference>
<dbReference type="Pfam" id="PF00370">
    <property type="entry name" value="FGGY_N"/>
    <property type="match status" value="2"/>
</dbReference>
<evidence type="ECO:0000256" key="2">
    <source>
        <dbReference type="ARBA" id="ARBA00022679"/>
    </source>
</evidence>
<evidence type="ECO:0000259" key="5">
    <source>
        <dbReference type="Pfam" id="PF00370"/>
    </source>
</evidence>
<keyword evidence="8" id="KW-1185">Reference proteome</keyword>
<proteinExistence type="inferred from homology"/>
<evidence type="ECO:0000256" key="1">
    <source>
        <dbReference type="ARBA" id="ARBA00009156"/>
    </source>
</evidence>
<name>A0ABZ1BWL2_9FIRM</name>
<feature type="domain" description="Carbohydrate kinase FGGY C-terminal" evidence="6">
    <location>
        <begin position="285"/>
        <end position="466"/>
    </location>
</feature>
<dbReference type="EMBL" id="CP141615">
    <property type="protein sequence ID" value="WRP17185.1"/>
    <property type="molecule type" value="Genomic_DNA"/>
</dbReference>
<dbReference type="PROSITE" id="PS00445">
    <property type="entry name" value="FGGY_KINASES_2"/>
    <property type="match status" value="1"/>
</dbReference>
<dbReference type="InterPro" id="IPR043129">
    <property type="entry name" value="ATPase_NBD"/>
</dbReference>
<dbReference type="GO" id="GO:0016301">
    <property type="term" value="F:kinase activity"/>
    <property type="evidence" value="ECO:0007669"/>
    <property type="project" value="UniProtKB-KW"/>
</dbReference>
<organism evidence="7 8">
    <name type="scientific">Carboxydichorda subterranea</name>
    <dbReference type="NCBI Taxonomy" id="3109565"/>
    <lineage>
        <taxon>Bacteria</taxon>
        <taxon>Bacillati</taxon>
        <taxon>Bacillota</taxon>
        <taxon>Limnochordia</taxon>
        <taxon>Limnochordales</taxon>
        <taxon>Geochordaceae</taxon>
        <taxon>Carboxydichorda</taxon>
    </lineage>
</organism>
<dbReference type="InterPro" id="IPR050406">
    <property type="entry name" value="FGGY_Carb_Kinase"/>
</dbReference>
<dbReference type="Proteomes" id="UP001332192">
    <property type="component" value="Chromosome"/>
</dbReference>
<dbReference type="CDD" id="cd07805">
    <property type="entry name" value="ASKHA_NBD_FGGY_CvXK-like"/>
    <property type="match status" value="1"/>
</dbReference>
<dbReference type="PIRSF" id="PIRSF000538">
    <property type="entry name" value="GlpK"/>
    <property type="match status" value="1"/>
</dbReference>
<reference evidence="7 8" key="1">
    <citation type="journal article" date="2024" name="Front. Microbiol.">
        <title>Novel thermophilic genera Geochorda gen. nov. and Carboxydochorda gen. nov. from the deep terrestrial subsurface reveal the ecophysiological diversity in the class Limnochordia.</title>
        <authorList>
            <person name="Karnachuk O.V."/>
            <person name="Lukina A.P."/>
            <person name="Avakyan M.R."/>
            <person name="Kadnikov V.V."/>
            <person name="Begmatov S."/>
            <person name="Beletsky A.V."/>
            <person name="Vlasova K.G."/>
            <person name="Novikov A.A."/>
            <person name="Shcherbakova V.A."/>
            <person name="Mardanov A.V."/>
            <person name="Ravin N.V."/>
        </authorList>
    </citation>
    <scope>NUCLEOTIDE SEQUENCE [LARGE SCALE GENOMIC DNA]</scope>
    <source>
        <strain evidence="7 8">L945</strain>
    </source>
</reference>
<dbReference type="SUPFAM" id="SSF53067">
    <property type="entry name" value="Actin-like ATPase domain"/>
    <property type="match status" value="2"/>
</dbReference>
<evidence type="ECO:0000256" key="3">
    <source>
        <dbReference type="ARBA" id="ARBA00022777"/>
    </source>
</evidence>
<comment type="similarity">
    <text evidence="1 4">Belongs to the FGGY kinase family.</text>
</comment>
<dbReference type="PANTHER" id="PTHR43095">
    <property type="entry name" value="SUGAR KINASE"/>
    <property type="match status" value="1"/>
</dbReference>
<evidence type="ECO:0000256" key="4">
    <source>
        <dbReference type="RuleBase" id="RU003733"/>
    </source>
</evidence>
<dbReference type="Pfam" id="PF02782">
    <property type="entry name" value="FGGY_C"/>
    <property type="match status" value="1"/>
</dbReference>
<keyword evidence="3 4" id="KW-0418">Kinase</keyword>
<dbReference type="PANTHER" id="PTHR43095:SF5">
    <property type="entry name" value="XYLULOSE KINASE"/>
    <property type="match status" value="1"/>
</dbReference>
<sequence>MTGEEVVACVDVGTTATKVALMRRDGAVAASAASRAYPTITGPGGRVEQDPEQWWAATGEALRACAPQRFRVEALVLGGQMQDLIAVGVPAGEGERVGGSREAPDDGPGTQERWGVLRPAILYADVRATQEAERIRAVVGARRWHQLTGNLQDASSLPAKLLWLQHHEPEMYRRARAIFLGAHDYVTWRACGAVVTDPTTASTTGLLDLATRRWALDLLEAVGLRGDFLPRLVPPSAVVGALSREAGRHLGLPAGTPVVHGAGDAATTALGAGAGDPGPSFLYLGTSGWLARTTGGKRADPDTGVFTLAHPERGRTLLIGPMLTAAGNLEWIRRALGGPSYDELSELAGSAPPGSGGVLYLPYPAGERSPFRNAGARASFVGIHPATERAHLVRAVMEGVAFAFRTIAEAMGEPARSAEPLLVAGGGARSEVWCSIVAGVMGRPVHRLARAEDVGARGGAILGGIALGWFNSYRPAPGFFPVDKVFEPGADTPEYESSYRRFREVNPYLETKRGSMQ</sequence>
<dbReference type="Gene3D" id="3.30.420.40">
    <property type="match status" value="2"/>
</dbReference>
<keyword evidence="2 4" id="KW-0808">Transferase</keyword>
<evidence type="ECO:0000313" key="8">
    <source>
        <dbReference type="Proteomes" id="UP001332192"/>
    </source>
</evidence>
<protein>
    <submittedName>
        <fullName evidence="7">FGGY family carbohydrate kinase</fullName>
    </submittedName>
</protein>